<dbReference type="Proteomes" id="UP000075398">
    <property type="component" value="Unassembled WGS sequence"/>
</dbReference>
<dbReference type="EMBL" id="LNGC01000099">
    <property type="protein sequence ID" value="KYC49335.1"/>
    <property type="molecule type" value="Genomic_DNA"/>
</dbReference>
<name>A0A150IWT5_9EURY</name>
<evidence type="ECO:0000313" key="2">
    <source>
        <dbReference type="EMBL" id="KYC49335.1"/>
    </source>
</evidence>
<comment type="caution">
    <text evidence="2">The sequence shown here is derived from an EMBL/GenBank/DDBJ whole genome shotgun (WGS) entry which is preliminary data.</text>
</comment>
<feature type="region of interest" description="Disordered" evidence="1">
    <location>
        <begin position="137"/>
        <end position="179"/>
    </location>
</feature>
<reference evidence="2 3" key="1">
    <citation type="journal article" date="2016" name="ISME J.">
        <title>Chasing the elusive Euryarchaeota class WSA2: genomes reveal a uniquely fastidious methyl-reducing methanogen.</title>
        <authorList>
            <person name="Nobu M.K."/>
            <person name="Narihiro T."/>
            <person name="Kuroda K."/>
            <person name="Mei R."/>
            <person name="Liu W.T."/>
        </authorList>
    </citation>
    <scope>NUCLEOTIDE SEQUENCE [LARGE SCALE GENOMIC DNA]</scope>
    <source>
        <strain evidence="2">U1lsi0528_Bin055</strain>
    </source>
</reference>
<sequence length="179" mass="21705">MANLPVYYGWIYYNPETGLCIKKAYGRETRDYDMRPLKEYLQDASPDEVEGITKAWYRRYYCTYNFTRGIFSNAVNHRCWDEIEERTGLKFYLRPVRAEILDDDQIVIQMAREQRKKSFHRDIFWEKYRKLGKPLMRSSRTSKKIKEREDKFNDVHSTTKLITDNVRRRGNTSNEEESR</sequence>
<feature type="compositionally biased region" description="Basic and acidic residues" evidence="1">
    <location>
        <begin position="144"/>
        <end position="154"/>
    </location>
</feature>
<dbReference type="AlphaFoldDB" id="A0A150IWT5"/>
<accession>A0A150IWT5</accession>
<protein>
    <submittedName>
        <fullName evidence="2">Uncharacterized protein</fullName>
    </submittedName>
</protein>
<evidence type="ECO:0000256" key="1">
    <source>
        <dbReference type="SAM" id="MobiDB-lite"/>
    </source>
</evidence>
<gene>
    <name evidence="2" type="ORF">AMQ22_01667</name>
</gene>
<organism evidence="2 3">
    <name type="scientific">Candidatus Methanofastidiosum methylothiophilum</name>
    <dbReference type="NCBI Taxonomy" id="1705564"/>
    <lineage>
        <taxon>Archaea</taxon>
        <taxon>Methanobacteriati</taxon>
        <taxon>Methanobacteriota</taxon>
        <taxon>Stenosarchaea group</taxon>
        <taxon>Candidatus Methanofastidiosia</taxon>
        <taxon>Candidatus Methanofastidiosales</taxon>
        <taxon>Candidatus Methanofastidiosaceae</taxon>
        <taxon>Candidatus Methanofastidiosum</taxon>
    </lineage>
</organism>
<evidence type="ECO:0000313" key="3">
    <source>
        <dbReference type="Proteomes" id="UP000075398"/>
    </source>
</evidence>
<proteinExistence type="predicted"/>